<dbReference type="AlphaFoldDB" id="A0A267EQG5"/>
<feature type="non-terminal residue" evidence="2">
    <location>
        <position position="1"/>
    </location>
</feature>
<keyword evidence="1" id="KW-0812">Transmembrane</keyword>
<dbReference type="Proteomes" id="UP000215902">
    <property type="component" value="Unassembled WGS sequence"/>
</dbReference>
<accession>A0A267EQG5</accession>
<reference evidence="2 3" key="1">
    <citation type="submission" date="2017-06" db="EMBL/GenBank/DDBJ databases">
        <title>A platform for efficient transgenesis in Macrostomum lignano, a flatworm model organism for stem cell research.</title>
        <authorList>
            <person name="Berezikov E."/>
        </authorList>
    </citation>
    <scope>NUCLEOTIDE SEQUENCE [LARGE SCALE GENOMIC DNA]</scope>
    <source>
        <strain evidence="2">DV1</strain>
        <tissue evidence="2">Whole organism</tissue>
    </source>
</reference>
<comment type="caution">
    <text evidence="2">The sequence shown here is derived from an EMBL/GenBank/DDBJ whole genome shotgun (WGS) entry which is preliminary data.</text>
</comment>
<name>A0A267EQG5_9PLAT</name>
<evidence type="ECO:0000256" key="1">
    <source>
        <dbReference type="SAM" id="Phobius"/>
    </source>
</evidence>
<organism evidence="2 3">
    <name type="scientific">Macrostomum lignano</name>
    <dbReference type="NCBI Taxonomy" id="282301"/>
    <lineage>
        <taxon>Eukaryota</taxon>
        <taxon>Metazoa</taxon>
        <taxon>Spiralia</taxon>
        <taxon>Lophotrochozoa</taxon>
        <taxon>Platyhelminthes</taxon>
        <taxon>Rhabditophora</taxon>
        <taxon>Macrostomorpha</taxon>
        <taxon>Macrostomida</taxon>
        <taxon>Macrostomidae</taxon>
        <taxon>Macrostomum</taxon>
    </lineage>
</organism>
<keyword evidence="1" id="KW-0472">Membrane</keyword>
<dbReference type="EMBL" id="NIVC01001816">
    <property type="protein sequence ID" value="PAA63738.1"/>
    <property type="molecule type" value="Genomic_DNA"/>
</dbReference>
<gene>
    <name evidence="2" type="ORF">BOX15_Mlig016969g2</name>
</gene>
<keyword evidence="3" id="KW-1185">Reference proteome</keyword>
<protein>
    <submittedName>
        <fullName evidence="2">Uncharacterized protein</fullName>
    </submittedName>
</protein>
<feature type="transmembrane region" description="Helical" evidence="1">
    <location>
        <begin position="6"/>
        <end position="34"/>
    </location>
</feature>
<evidence type="ECO:0000313" key="2">
    <source>
        <dbReference type="EMBL" id="PAA63738.1"/>
    </source>
</evidence>
<proteinExistence type="predicted"/>
<sequence length="201" mass="22078">SVDVPIYGALLTLTLVIILGVFACLVICLVFCLVGCMRRHATGLFCCLDSPVTTNNSNIISNDNAATIVESSADLFGCLPRRHPRTNDRRHSRYRNCSHGQHQVRESNQQHVVYWRAPCGESLVSCLPLLLDSDGSSGRNGGGAGSSCAADHFSNCRICSAFIFGVEQPSFHRHQLRHCLLQVQHYHRSSNSTIHSCLSIV</sequence>
<evidence type="ECO:0000313" key="3">
    <source>
        <dbReference type="Proteomes" id="UP000215902"/>
    </source>
</evidence>
<keyword evidence="1" id="KW-1133">Transmembrane helix</keyword>